<organism evidence="2 3">
    <name type="scientific">Exophiala oligosperma</name>
    <dbReference type="NCBI Taxonomy" id="215243"/>
    <lineage>
        <taxon>Eukaryota</taxon>
        <taxon>Fungi</taxon>
        <taxon>Dikarya</taxon>
        <taxon>Ascomycota</taxon>
        <taxon>Pezizomycotina</taxon>
        <taxon>Eurotiomycetes</taxon>
        <taxon>Chaetothyriomycetidae</taxon>
        <taxon>Chaetothyriales</taxon>
        <taxon>Herpotrichiellaceae</taxon>
        <taxon>Exophiala</taxon>
    </lineage>
</organism>
<feature type="transmembrane region" description="Helical" evidence="1">
    <location>
        <begin position="115"/>
        <end position="134"/>
    </location>
</feature>
<evidence type="ECO:0000256" key="1">
    <source>
        <dbReference type="SAM" id="Phobius"/>
    </source>
</evidence>
<reference evidence="2 3" key="1">
    <citation type="submission" date="2015-01" db="EMBL/GenBank/DDBJ databases">
        <title>The Genome Sequence of Exophiala oligosperma CBS72588.</title>
        <authorList>
            <consortium name="The Broad Institute Genomics Platform"/>
            <person name="Cuomo C."/>
            <person name="de Hoog S."/>
            <person name="Gorbushina A."/>
            <person name="Stielow B."/>
            <person name="Teixiera M."/>
            <person name="Abouelleil A."/>
            <person name="Chapman S.B."/>
            <person name="Priest M."/>
            <person name="Young S.K."/>
            <person name="Wortman J."/>
            <person name="Nusbaum C."/>
            <person name="Birren B."/>
        </authorList>
    </citation>
    <scope>NUCLEOTIDE SEQUENCE [LARGE SCALE GENOMIC DNA]</scope>
    <source>
        <strain evidence="2 3">CBS 72588</strain>
    </source>
</reference>
<dbReference type="VEuPathDB" id="FungiDB:PV06_08228"/>
<dbReference type="AlphaFoldDB" id="A0A0D2AHM5"/>
<name>A0A0D2AHM5_9EURO</name>
<feature type="transmembrane region" description="Helical" evidence="1">
    <location>
        <begin position="47"/>
        <end position="69"/>
    </location>
</feature>
<keyword evidence="3" id="KW-1185">Reference proteome</keyword>
<feature type="transmembrane region" description="Helical" evidence="1">
    <location>
        <begin position="12"/>
        <end position="32"/>
    </location>
</feature>
<gene>
    <name evidence="2" type="ORF">PV06_08228</name>
</gene>
<accession>A0A0D2AHM5</accession>
<dbReference type="EMBL" id="KN847339">
    <property type="protein sequence ID" value="KIW39631.1"/>
    <property type="molecule type" value="Genomic_DNA"/>
</dbReference>
<keyword evidence="1" id="KW-0812">Transmembrane</keyword>
<proteinExistence type="predicted"/>
<sequence length="225" mass="25074">MPWLQPRPSVAAYRRTPITLPSLFFCIAAYRLDRPPEIMLLLNDMCWMILVIPFVTFVSGNFASSYAIWMDKRPRSLFPRWFALASCIWPCGFYGGLALHAVYCGAFAWNGGFTFWTGAAAVGIGTTMTVYCLLKAIDTTDEECETGLSLAGLQAKKERQDKPAHPQMVDVHPLGIGDDDVDDEMIVESVLMIPQFKGAACFNFKMHDGQEQISLVEGFDLSILV</sequence>
<feature type="transmembrane region" description="Helical" evidence="1">
    <location>
        <begin position="81"/>
        <end position="109"/>
    </location>
</feature>
<dbReference type="OrthoDB" id="3449024at2759"/>
<keyword evidence="1" id="KW-1133">Transmembrane helix</keyword>
<protein>
    <submittedName>
        <fullName evidence="2">Uncharacterized protein</fullName>
    </submittedName>
</protein>
<dbReference type="HOGENOM" id="CLU_1229947_0_0_1"/>
<evidence type="ECO:0000313" key="2">
    <source>
        <dbReference type="EMBL" id="KIW39631.1"/>
    </source>
</evidence>
<evidence type="ECO:0000313" key="3">
    <source>
        <dbReference type="Proteomes" id="UP000053342"/>
    </source>
</evidence>
<dbReference type="GeneID" id="27360302"/>
<dbReference type="Proteomes" id="UP000053342">
    <property type="component" value="Unassembled WGS sequence"/>
</dbReference>
<keyword evidence="1" id="KW-0472">Membrane</keyword>
<dbReference type="RefSeq" id="XP_016259847.1">
    <property type="nucleotide sequence ID" value="XM_016409539.1"/>
</dbReference>